<organism evidence="8 9">
    <name type="scientific">Bradyrhizobium japonicum</name>
    <dbReference type="NCBI Taxonomy" id="375"/>
    <lineage>
        <taxon>Bacteria</taxon>
        <taxon>Pseudomonadati</taxon>
        <taxon>Pseudomonadota</taxon>
        <taxon>Alphaproteobacteria</taxon>
        <taxon>Hyphomicrobiales</taxon>
        <taxon>Nitrobacteraceae</taxon>
        <taxon>Bradyrhizobium</taxon>
    </lineage>
</organism>
<dbReference type="PRINTS" id="PR00039">
    <property type="entry name" value="HTHLYSR"/>
</dbReference>
<dbReference type="InterPro" id="IPR036390">
    <property type="entry name" value="WH_DNA-bd_sf"/>
</dbReference>
<dbReference type="PANTHER" id="PTHR30293:SF0">
    <property type="entry name" value="NITROGEN ASSIMILATION REGULATORY PROTEIN NAC"/>
    <property type="match status" value="1"/>
</dbReference>
<gene>
    <name evidence="8" type="ORF">MA20_46340</name>
</gene>
<dbReference type="SUPFAM" id="SSF46785">
    <property type="entry name" value="Winged helix' DNA-binding domain"/>
    <property type="match status" value="1"/>
</dbReference>
<comment type="function">
    <text evidence="1">NodD regulates the expression of the nodABCFE genes which encode other nodulation proteins. NodD is also a negative regulator of its own expression. Binds flavonoids as inducers.</text>
</comment>
<sequence>MDLRQLRYFLGVVEHGSIARAADELHVAQSALSVHLNRLEKELGCILVHRTSRGIVPTESGMRLANRARSILTEIGTIADEVRGIEAVPVGNVAVGMPTSLGIALTVPLAMTVRQKYPLVRLRIAEGLSGHMSQWLLSGQPDVALVFGSDIISGVAKELLAKEYLNLVGANDAEAVSSAGEISPTSVFDLPLILPGRPHGLREEVERAASQHGRRLNVMMEIDSLENIKVLVAAGAGYTVLSARVAGHGSVSARLKYRPIGKPRIEREIYIAHPSNTPLSVAASSIRTVLLTLLRDASLEDDRS</sequence>
<dbReference type="EMBL" id="JRPN01000068">
    <property type="protein sequence ID" value="KGT73110.1"/>
    <property type="molecule type" value="Genomic_DNA"/>
</dbReference>
<dbReference type="FunFam" id="1.10.10.10:FF:000001">
    <property type="entry name" value="LysR family transcriptional regulator"/>
    <property type="match status" value="1"/>
</dbReference>
<dbReference type="Gene3D" id="1.10.10.10">
    <property type="entry name" value="Winged helix-like DNA-binding domain superfamily/Winged helix DNA-binding domain"/>
    <property type="match status" value="1"/>
</dbReference>
<evidence type="ECO:0000256" key="6">
    <source>
        <dbReference type="ARBA" id="ARBA00023163"/>
    </source>
</evidence>
<dbReference type="PANTHER" id="PTHR30293">
    <property type="entry name" value="TRANSCRIPTIONAL REGULATORY PROTEIN NAC-RELATED"/>
    <property type="match status" value="1"/>
</dbReference>
<dbReference type="InterPro" id="IPR000847">
    <property type="entry name" value="LysR_HTH_N"/>
</dbReference>
<keyword evidence="6" id="KW-0804">Transcription</keyword>
<evidence type="ECO:0000313" key="8">
    <source>
        <dbReference type="EMBL" id="KGT73110.1"/>
    </source>
</evidence>
<proteinExistence type="inferred from homology"/>
<keyword evidence="3" id="KW-0805">Transcription regulation</keyword>
<protein>
    <submittedName>
        <fullName evidence="8">Transcriptional regulator</fullName>
    </submittedName>
</protein>
<comment type="similarity">
    <text evidence="2">Belongs to the LysR transcriptional regulatory family.</text>
</comment>
<evidence type="ECO:0000313" key="9">
    <source>
        <dbReference type="Proteomes" id="UP000030377"/>
    </source>
</evidence>
<evidence type="ECO:0000259" key="7">
    <source>
        <dbReference type="PROSITE" id="PS50931"/>
    </source>
</evidence>
<evidence type="ECO:0000256" key="3">
    <source>
        <dbReference type="ARBA" id="ARBA00023015"/>
    </source>
</evidence>
<name>A0A0A3XFP2_BRAJP</name>
<accession>A0A0A3XFP2</accession>
<evidence type="ECO:0000256" key="1">
    <source>
        <dbReference type="ARBA" id="ARBA00003502"/>
    </source>
</evidence>
<dbReference type="SUPFAM" id="SSF53850">
    <property type="entry name" value="Periplasmic binding protein-like II"/>
    <property type="match status" value="1"/>
</dbReference>
<dbReference type="Pfam" id="PF00126">
    <property type="entry name" value="HTH_1"/>
    <property type="match status" value="1"/>
</dbReference>
<dbReference type="GO" id="GO:0003677">
    <property type="term" value="F:DNA binding"/>
    <property type="evidence" value="ECO:0007669"/>
    <property type="project" value="UniProtKB-KW"/>
</dbReference>
<reference evidence="8 9" key="1">
    <citation type="submission" date="2014-09" db="EMBL/GenBank/DDBJ databases">
        <title>Draft genome of Bradyrhizobium japonicum Is-34.</title>
        <authorList>
            <person name="Tsurumaru H."/>
            <person name="Yamakawa T."/>
            <person name="Hashimoto S."/>
            <person name="Okizaki K."/>
            <person name="Kanesaki Y."/>
            <person name="Yoshikawa H."/>
            <person name="Yajima S."/>
        </authorList>
    </citation>
    <scope>NUCLEOTIDE SEQUENCE [LARGE SCALE GENOMIC DNA]</scope>
    <source>
        <strain evidence="8 9">Is-34</strain>
    </source>
</reference>
<keyword evidence="4" id="KW-0238">DNA-binding</keyword>
<dbReference type="Gene3D" id="3.40.190.290">
    <property type="match status" value="1"/>
</dbReference>
<dbReference type="Pfam" id="PF03466">
    <property type="entry name" value="LysR_substrate"/>
    <property type="match status" value="1"/>
</dbReference>
<dbReference type="GO" id="GO:0003700">
    <property type="term" value="F:DNA-binding transcription factor activity"/>
    <property type="evidence" value="ECO:0007669"/>
    <property type="project" value="InterPro"/>
</dbReference>
<comment type="caution">
    <text evidence="8">The sequence shown here is derived from an EMBL/GenBank/DDBJ whole genome shotgun (WGS) entry which is preliminary data.</text>
</comment>
<evidence type="ECO:0000256" key="5">
    <source>
        <dbReference type="ARBA" id="ARBA00023159"/>
    </source>
</evidence>
<evidence type="ECO:0000256" key="2">
    <source>
        <dbReference type="ARBA" id="ARBA00009437"/>
    </source>
</evidence>
<evidence type="ECO:0000256" key="4">
    <source>
        <dbReference type="ARBA" id="ARBA00023125"/>
    </source>
</evidence>
<dbReference type="GO" id="GO:2000142">
    <property type="term" value="P:regulation of DNA-templated transcription initiation"/>
    <property type="evidence" value="ECO:0007669"/>
    <property type="project" value="TreeGrafter"/>
</dbReference>
<dbReference type="InterPro" id="IPR005119">
    <property type="entry name" value="LysR_subst-bd"/>
</dbReference>
<dbReference type="Proteomes" id="UP000030377">
    <property type="component" value="Unassembled WGS sequence"/>
</dbReference>
<dbReference type="RefSeq" id="WP_041960884.1">
    <property type="nucleotide sequence ID" value="NZ_JRPN01000068.1"/>
</dbReference>
<feature type="domain" description="HTH lysR-type" evidence="7">
    <location>
        <begin position="1"/>
        <end position="58"/>
    </location>
</feature>
<dbReference type="PROSITE" id="PS50931">
    <property type="entry name" value="HTH_LYSR"/>
    <property type="match status" value="1"/>
</dbReference>
<dbReference type="InterPro" id="IPR036388">
    <property type="entry name" value="WH-like_DNA-bd_sf"/>
</dbReference>
<dbReference type="AlphaFoldDB" id="A0A0A3XFP2"/>
<keyword evidence="5" id="KW-0010">Activator</keyword>